<gene>
    <name evidence="2" type="ORF">N4J17_02085</name>
</gene>
<protein>
    <submittedName>
        <fullName evidence="2">Protein disulfide oxidoreductase</fullName>
    </submittedName>
</protein>
<dbReference type="EMBL" id="CP104311">
    <property type="protein sequence ID" value="WWF02430.1"/>
    <property type="molecule type" value="Genomic_DNA"/>
</dbReference>
<dbReference type="RefSeq" id="WP_198322250.1">
    <property type="nucleotide sequence ID" value="NZ_CP104311.1"/>
</dbReference>
<sequence length="162" mass="17634">MAVRWRRMLGWGAVVALFFAAQGFLNRDMASGPAPAIESRFLDGSPASLDSLRGRPAIVYFWASWCPICGAMEDKIESLAGDHAVITVAYQSGDAAEVARHVTERRLDWLVVPDPDGTIGATYGIRGVPAFFVLGPDGTIRSRSVGFTPEWLLRLRLWLAAG</sequence>
<evidence type="ECO:0000259" key="1">
    <source>
        <dbReference type="PROSITE" id="PS51352"/>
    </source>
</evidence>
<dbReference type="Gene3D" id="3.40.30.10">
    <property type="entry name" value="Glutaredoxin"/>
    <property type="match status" value="1"/>
</dbReference>
<accession>A0ABZ2F6M7</accession>
<dbReference type="SUPFAM" id="SSF52833">
    <property type="entry name" value="Thioredoxin-like"/>
    <property type="match status" value="1"/>
</dbReference>
<evidence type="ECO:0000313" key="2">
    <source>
        <dbReference type="EMBL" id="WWF02430.1"/>
    </source>
</evidence>
<dbReference type="Pfam" id="PF08534">
    <property type="entry name" value="Redoxin"/>
    <property type="match status" value="1"/>
</dbReference>
<feature type="domain" description="Thioredoxin" evidence="1">
    <location>
        <begin position="28"/>
        <end position="161"/>
    </location>
</feature>
<dbReference type="PANTHER" id="PTHR42852">
    <property type="entry name" value="THIOL:DISULFIDE INTERCHANGE PROTEIN DSBE"/>
    <property type="match status" value="1"/>
</dbReference>
<dbReference type="InterPro" id="IPR013740">
    <property type="entry name" value="Redoxin"/>
</dbReference>
<reference evidence="2 3" key="1">
    <citation type="submission" date="2022-09" db="EMBL/GenBank/DDBJ databases">
        <authorList>
            <person name="Giprobiosintez L."/>
        </authorList>
    </citation>
    <scope>NUCLEOTIDE SEQUENCE [LARGE SCALE GENOMIC DNA]</scope>
    <source>
        <strain evidence="3">VKPM-B-12549 (GBS-15)</strain>
    </source>
</reference>
<dbReference type="InterPro" id="IPR013766">
    <property type="entry name" value="Thioredoxin_domain"/>
</dbReference>
<dbReference type="CDD" id="cd03011">
    <property type="entry name" value="TlpA_like_ScsD_MtbDsbE"/>
    <property type="match status" value="1"/>
</dbReference>
<evidence type="ECO:0000313" key="3">
    <source>
        <dbReference type="Proteomes" id="UP001359308"/>
    </source>
</evidence>
<organism evidence="2 3">
    <name type="scientific">Methylococcus capsulatus</name>
    <dbReference type="NCBI Taxonomy" id="414"/>
    <lineage>
        <taxon>Bacteria</taxon>
        <taxon>Pseudomonadati</taxon>
        <taxon>Pseudomonadota</taxon>
        <taxon>Gammaproteobacteria</taxon>
        <taxon>Methylococcales</taxon>
        <taxon>Methylococcaceae</taxon>
        <taxon>Methylococcus</taxon>
    </lineage>
</organism>
<dbReference type="PANTHER" id="PTHR42852:SF17">
    <property type="entry name" value="THIOREDOXIN-LIKE PROTEIN HI_1115"/>
    <property type="match status" value="1"/>
</dbReference>
<dbReference type="PROSITE" id="PS51352">
    <property type="entry name" value="THIOREDOXIN_2"/>
    <property type="match status" value="1"/>
</dbReference>
<dbReference type="InterPro" id="IPR050553">
    <property type="entry name" value="Thioredoxin_ResA/DsbE_sf"/>
</dbReference>
<name>A0ABZ2F6M7_METCP</name>
<dbReference type="InterPro" id="IPR036249">
    <property type="entry name" value="Thioredoxin-like_sf"/>
</dbReference>
<proteinExistence type="predicted"/>
<dbReference type="Proteomes" id="UP001359308">
    <property type="component" value="Chromosome"/>
</dbReference>
<keyword evidence="3" id="KW-1185">Reference proteome</keyword>